<dbReference type="RefSeq" id="WP_341582816.1">
    <property type="nucleotide sequence ID" value="NZ_CP101118.1"/>
</dbReference>
<dbReference type="GO" id="GO:0005524">
    <property type="term" value="F:ATP binding"/>
    <property type="evidence" value="ECO:0007669"/>
    <property type="project" value="UniProtKB-KW"/>
</dbReference>
<reference evidence="1 2" key="1">
    <citation type="submission" date="2022-07" db="EMBL/GenBank/DDBJ databases">
        <title>A copper resistant bacterium isolated from sediment samples of deep sea hydrothermal areas.</title>
        <authorList>
            <person name="Zeng X."/>
        </authorList>
    </citation>
    <scope>NUCLEOTIDE SEQUENCE [LARGE SCALE GENOMIC DNA]</scope>
    <source>
        <strain evidence="2">CuT 6</strain>
    </source>
</reference>
<organism evidence="1 2">
    <name type="scientific">Marinobacter metalliresistant</name>
    <dbReference type="NCBI Taxonomy" id="2961995"/>
    <lineage>
        <taxon>Bacteria</taxon>
        <taxon>Pseudomonadati</taxon>
        <taxon>Pseudomonadota</taxon>
        <taxon>Gammaproteobacteria</taxon>
        <taxon>Pseudomonadales</taxon>
        <taxon>Marinobacteraceae</taxon>
        <taxon>Marinobacter</taxon>
    </lineage>
</organism>
<keyword evidence="1" id="KW-0547">Nucleotide-binding</keyword>
<dbReference type="InterPro" id="IPR021979">
    <property type="entry name" value="DUF3584"/>
</dbReference>
<evidence type="ECO:0000313" key="2">
    <source>
        <dbReference type="Proteomes" id="UP001475781"/>
    </source>
</evidence>
<dbReference type="EMBL" id="CP101118">
    <property type="protein sequence ID" value="WZF90682.1"/>
    <property type="molecule type" value="Genomic_DNA"/>
</dbReference>
<dbReference type="Pfam" id="PF12128">
    <property type="entry name" value="DUF3584"/>
    <property type="match status" value="1"/>
</dbReference>
<name>A0ABZ2W7W0_9GAMM</name>
<accession>A0ABZ2W7W0</accession>
<keyword evidence="2" id="KW-1185">Reference proteome</keyword>
<dbReference type="Proteomes" id="UP001475781">
    <property type="component" value="Chromosome"/>
</dbReference>
<keyword evidence="1" id="KW-0067">ATP-binding</keyword>
<protein>
    <submittedName>
        <fullName evidence="1">ATP-binding protein</fullName>
    </submittedName>
</protein>
<proteinExistence type="predicted"/>
<sequence length="48" mass="5238">MQCRERTHAGGTNGAGKTSILHLIPAFYGEEPDRIVSRAGGRLWSGWP</sequence>
<evidence type="ECO:0000313" key="1">
    <source>
        <dbReference type="EMBL" id="WZF90682.1"/>
    </source>
</evidence>
<gene>
    <name evidence="1" type="ORF">NLK58_15205</name>
</gene>